<feature type="compositionally biased region" description="Pro residues" evidence="1">
    <location>
        <begin position="431"/>
        <end position="441"/>
    </location>
</feature>
<dbReference type="EMBL" id="CP109441">
    <property type="protein sequence ID" value="WUV44242.1"/>
    <property type="molecule type" value="Genomic_DNA"/>
</dbReference>
<proteinExistence type="predicted"/>
<evidence type="ECO:0000313" key="3">
    <source>
        <dbReference type="EMBL" id="WUV44242.1"/>
    </source>
</evidence>
<dbReference type="RefSeq" id="WP_329407117.1">
    <property type="nucleotide sequence ID" value="NZ_CP109441.1"/>
</dbReference>
<evidence type="ECO:0000259" key="2">
    <source>
        <dbReference type="Pfam" id="PF02470"/>
    </source>
</evidence>
<evidence type="ECO:0000313" key="4">
    <source>
        <dbReference type="Proteomes" id="UP001432062"/>
    </source>
</evidence>
<feature type="region of interest" description="Disordered" evidence="1">
    <location>
        <begin position="322"/>
        <end position="364"/>
    </location>
</feature>
<protein>
    <submittedName>
        <fullName evidence="3">MCE family protein</fullName>
    </submittedName>
</protein>
<name>A0ABZ1YQT3_9NOCA</name>
<organism evidence="3 4">
    <name type="scientific">Nocardia vinacea</name>
    <dbReference type="NCBI Taxonomy" id="96468"/>
    <lineage>
        <taxon>Bacteria</taxon>
        <taxon>Bacillati</taxon>
        <taxon>Actinomycetota</taxon>
        <taxon>Actinomycetes</taxon>
        <taxon>Mycobacteriales</taxon>
        <taxon>Nocardiaceae</taxon>
        <taxon>Nocardia</taxon>
    </lineage>
</organism>
<dbReference type="PANTHER" id="PTHR33371:SF16">
    <property type="entry name" value="MCE-FAMILY PROTEIN MCE3F"/>
    <property type="match status" value="1"/>
</dbReference>
<evidence type="ECO:0000256" key="1">
    <source>
        <dbReference type="SAM" id="MobiDB-lite"/>
    </source>
</evidence>
<dbReference type="Pfam" id="PF02470">
    <property type="entry name" value="MlaD"/>
    <property type="match status" value="1"/>
</dbReference>
<dbReference type="PANTHER" id="PTHR33371">
    <property type="entry name" value="INTERMEMBRANE PHOSPHOLIPID TRANSPORT SYSTEM BINDING PROTEIN MLAD-RELATED"/>
    <property type="match status" value="1"/>
</dbReference>
<sequence length="488" mass="51042">MKTRLVKGQLVVFAILAVVSLGYGSVHYIGAERLTGLGTYTVTADFSDSGGLYESASVTYRGVEVGRVTGIDLNGETIRVRMQLRDDHDIPASAGATVKSMSAIGEQYVDLIPSDDKAPYLRDGSSIPLSKTTVPIPTGDVLDKTQMLLKSVSTDSLRTAIDETFQAVNGTGPALATLIESSAKLLDLAQADIGPTLTLLDDAEPLLRTGNSVRTEILSATNDLASFTTQLTLNDAQLRDALDQGPVAADTVSGTLADLTTPLPVLLADLQTVGQVLRVNVAGLRQILVVYPALATGLNYTGVAAGLQTTDDTTGPQLPLDVKFGNTENPPPCTEGYQSTQRRDPSDTGPAVTSTGNYCQVAPDNPKVIRGARNIPCASDPSLRTADIANCPGGLPSTWPEMLAHPDDPGPAANSQSSEPTPAAPTGRAPIPSPTSSPPVVPAAVTAPYAEHDGTFRGPDGLTYVLGQRAQMAAQAKEYQGWQSLLIK</sequence>
<dbReference type="InterPro" id="IPR005693">
    <property type="entry name" value="Mce"/>
</dbReference>
<accession>A0ABZ1YQT3</accession>
<feature type="domain" description="Mce/MlaD" evidence="2">
    <location>
        <begin position="39"/>
        <end position="113"/>
    </location>
</feature>
<dbReference type="InterPro" id="IPR003399">
    <property type="entry name" value="Mce/MlaD"/>
</dbReference>
<keyword evidence="4" id="KW-1185">Reference proteome</keyword>
<feature type="region of interest" description="Disordered" evidence="1">
    <location>
        <begin position="379"/>
        <end position="442"/>
    </location>
</feature>
<gene>
    <name evidence="3" type="ORF">OG563_34460</name>
</gene>
<dbReference type="NCBIfam" id="TIGR00996">
    <property type="entry name" value="Mtu_fam_mce"/>
    <property type="match status" value="1"/>
</dbReference>
<dbReference type="InterPro" id="IPR052336">
    <property type="entry name" value="MlaD_Phospholipid_Transporter"/>
</dbReference>
<dbReference type="Proteomes" id="UP001432062">
    <property type="component" value="Chromosome"/>
</dbReference>
<reference evidence="3" key="1">
    <citation type="submission" date="2022-10" db="EMBL/GenBank/DDBJ databases">
        <title>The complete genomes of actinobacterial strains from the NBC collection.</title>
        <authorList>
            <person name="Joergensen T.S."/>
            <person name="Alvarez Arevalo M."/>
            <person name="Sterndorff E.B."/>
            <person name="Faurdal D."/>
            <person name="Vuksanovic O."/>
            <person name="Mourched A.-S."/>
            <person name="Charusanti P."/>
            <person name="Shaw S."/>
            <person name="Blin K."/>
            <person name="Weber T."/>
        </authorList>
    </citation>
    <scope>NUCLEOTIDE SEQUENCE</scope>
    <source>
        <strain evidence="3">NBC_01482</strain>
    </source>
</reference>